<organism evidence="1 2">
    <name type="scientific">Asbolus verrucosus</name>
    <name type="common">Desert ironclad beetle</name>
    <dbReference type="NCBI Taxonomy" id="1661398"/>
    <lineage>
        <taxon>Eukaryota</taxon>
        <taxon>Metazoa</taxon>
        <taxon>Ecdysozoa</taxon>
        <taxon>Arthropoda</taxon>
        <taxon>Hexapoda</taxon>
        <taxon>Insecta</taxon>
        <taxon>Pterygota</taxon>
        <taxon>Neoptera</taxon>
        <taxon>Endopterygota</taxon>
        <taxon>Coleoptera</taxon>
        <taxon>Polyphaga</taxon>
        <taxon>Cucujiformia</taxon>
        <taxon>Tenebrionidae</taxon>
        <taxon>Pimeliinae</taxon>
        <taxon>Asbolus</taxon>
    </lineage>
</organism>
<accession>A0A482VXC0</accession>
<dbReference type="EMBL" id="QDEB01055249">
    <property type="protein sequence ID" value="RZC37159.1"/>
    <property type="molecule type" value="Genomic_DNA"/>
</dbReference>
<reference evidence="1 2" key="1">
    <citation type="submission" date="2017-03" db="EMBL/GenBank/DDBJ databases">
        <title>Genome of the blue death feigning beetle - Asbolus verrucosus.</title>
        <authorList>
            <person name="Rider S.D."/>
        </authorList>
    </citation>
    <scope>NUCLEOTIDE SEQUENCE [LARGE SCALE GENOMIC DNA]</scope>
    <source>
        <strain evidence="1">Butters</strain>
        <tissue evidence="1">Head and leg muscle</tissue>
    </source>
</reference>
<keyword evidence="2" id="KW-1185">Reference proteome</keyword>
<protein>
    <submittedName>
        <fullName evidence="1">Uncharacterized protein</fullName>
    </submittedName>
</protein>
<dbReference type="Proteomes" id="UP000292052">
    <property type="component" value="Unassembled WGS sequence"/>
</dbReference>
<proteinExistence type="predicted"/>
<sequence>MARLNDIYMHIAEYLEDENLLLELLFPF</sequence>
<name>A0A482VXC0_ASBVE</name>
<comment type="caution">
    <text evidence="1">The sequence shown here is derived from an EMBL/GenBank/DDBJ whole genome shotgun (WGS) entry which is preliminary data.</text>
</comment>
<dbReference type="AlphaFoldDB" id="A0A482VXC0"/>
<evidence type="ECO:0000313" key="1">
    <source>
        <dbReference type="EMBL" id="RZC37159.1"/>
    </source>
</evidence>
<evidence type="ECO:0000313" key="2">
    <source>
        <dbReference type="Proteomes" id="UP000292052"/>
    </source>
</evidence>
<gene>
    <name evidence="1" type="ORF">BDFB_011672</name>
</gene>